<dbReference type="CDD" id="cd03801">
    <property type="entry name" value="GT4_PimA-like"/>
    <property type="match status" value="1"/>
</dbReference>
<dbReference type="Gene3D" id="3.40.50.2000">
    <property type="entry name" value="Glycogen Phosphorylase B"/>
    <property type="match status" value="2"/>
</dbReference>
<dbReference type="GO" id="GO:0016758">
    <property type="term" value="F:hexosyltransferase activity"/>
    <property type="evidence" value="ECO:0007669"/>
    <property type="project" value="TreeGrafter"/>
</dbReference>
<dbReference type="EMBL" id="DQZR01000186">
    <property type="protein sequence ID" value="HDM36456.1"/>
    <property type="molecule type" value="Genomic_DNA"/>
</dbReference>
<sequence length="413" mass="46682">MRLAYFVDEYPPFFRGGLGTYAMEITREFVKLGHDISVFSRNVDRAPTRDVWGGVEVHRPLIPPLKEVTSLFAQGDVREWDVEGQAFYAETIYYNLLSASKLVNQLVILEKRSYDLVVSHDWLGAIGGIVASKGIKRPFVFHFHSTEGGRTGDGSSTIKEIERLASQKADMIVTVSYAMRSELVKLGVDEEKIRVVYNGVDPEKYNQSRLKEEDILKLRERLGIGENELMILFIGRLSWVKGADTLLQAMPLILREVPEAKLVILGRGEQEGLLKGMASNLGVEDRVIFEFQYVGEEERILHYAASDLVVLPSKYEPFGIVCTEAMSVGKPVVVGAKGTSGFREQVIPYGEEITGFHIDPYDPHDIAKFVVEILKNDELREKMGKNGRERVLEMFTWERIAKETIKVYEEVLG</sequence>
<protein>
    <submittedName>
        <fullName evidence="3">Glycosyltransferase family 1 protein</fullName>
    </submittedName>
    <submittedName>
        <fullName evidence="5">Group 1 glycosyl transferase</fullName>
    </submittedName>
</protein>
<dbReference type="EMBL" id="DRIE01000126">
    <property type="protein sequence ID" value="HEC57762.1"/>
    <property type="molecule type" value="Genomic_DNA"/>
</dbReference>
<feature type="domain" description="Glycosyltransferase subfamily 4-like N-terminal" evidence="2">
    <location>
        <begin position="16"/>
        <end position="204"/>
    </location>
</feature>
<reference evidence="5 6" key="1">
    <citation type="submission" date="2016-05" db="EMBL/GenBank/DDBJ databases">
        <title>Microbial consortia oxidize butane by reversing methanogenesis.</title>
        <authorList>
            <person name="Laso-Perez R."/>
            <person name="Richter M."/>
            <person name="Wegener G."/>
            <person name="Musat F."/>
        </authorList>
    </citation>
    <scope>NUCLEOTIDE SEQUENCE [LARGE SCALE GENOMIC DNA]</scope>
    <source>
        <strain evidence="5">BOX1</strain>
    </source>
</reference>
<organism evidence="5 6">
    <name type="scientific">Candidatus Syntropharchaeum butanivorans</name>
    <dbReference type="NCBI Taxonomy" id="1839936"/>
    <lineage>
        <taxon>Archaea</taxon>
        <taxon>Methanobacteriati</taxon>
        <taxon>Methanobacteriota</taxon>
        <taxon>Stenosarchaea group</taxon>
        <taxon>Methanomicrobia</taxon>
        <taxon>Methanosarcinales</taxon>
        <taxon>ANME-2 cluster</taxon>
        <taxon>Candidatus Syntropharchaeum</taxon>
    </lineage>
</organism>
<dbReference type="STRING" id="1839936.SBU_001120"/>
<proteinExistence type="predicted"/>
<dbReference type="PANTHER" id="PTHR45947">
    <property type="entry name" value="SULFOQUINOVOSYL TRANSFERASE SQD2"/>
    <property type="match status" value="1"/>
</dbReference>
<accession>A0A1F2P440</accession>
<evidence type="ECO:0000313" key="5">
    <source>
        <dbReference type="EMBL" id="OFV65938.1"/>
    </source>
</evidence>
<evidence type="ECO:0000313" key="4">
    <source>
        <dbReference type="EMBL" id="HEC57762.1"/>
    </source>
</evidence>
<dbReference type="Proteomes" id="UP000185779">
    <property type="component" value="Unassembled WGS sequence"/>
</dbReference>
<dbReference type="Pfam" id="PF00534">
    <property type="entry name" value="Glycos_transf_1"/>
    <property type="match status" value="1"/>
</dbReference>
<name>A0A1F2P440_9EURY</name>
<dbReference type="InterPro" id="IPR001296">
    <property type="entry name" value="Glyco_trans_1"/>
</dbReference>
<evidence type="ECO:0000259" key="2">
    <source>
        <dbReference type="Pfam" id="PF13439"/>
    </source>
</evidence>
<dbReference type="Proteomes" id="UP000885936">
    <property type="component" value="Unassembled WGS sequence"/>
</dbReference>
<evidence type="ECO:0000313" key="3">
    <source>
        <dbReference type="EMBL" id="HDM36456.1"/>
    </source>
</evidence>
<comment type="caution">
    <text evidence="5">The sequence shown here is derived from an EMBL/GenBank/DDBJ whole genome shotgun (WGS) entry which is preliminary data.</text>
</comment>
<dbReference type="InterPro" id="IPR050194">
    <property type="entry name" value="Glycosyltransferase_grp1"/>
</dbReference>
<dbReference type="Proteomes" id="UP000885863">
    <property type="component" value="Unassembled WGS sequence"/>
</dbReference>
<dbReference type="EMBL" id="LYOR01000005">
    <property type="protein sequence ID" value="OFV65938.1"/>
    <property type="molecule type" value="Genomic_DNA"/>
</dbReference>
<dbReference type="Pfam" id="PF13439">
    <property type="entry name" value="Glyco_transf_4"/>
    <property type="match status" value="1"/>
</dbReference>
<dbReference type="AlphaFoldDB" id="A0A1F2P440"/>
<reference evidence="3" key="2">
    <citation type="journal article" date="2020" name="mSystems">
        <title>Genome- and Community-Level Interaction Insights into Carbon Utilization and Element Cycling Functions of Hydrothermarchaeota in Hydrothermal Sediment.</title>
        <authorList>
            <person name="Zhou Z."/>
            <person name="Liu Y."/>
            <person name="Xu W."/>
            <person name="Pan J."/>
            <person name="Luo Z.H."/>
            <person name="Li M."/>
        </authorList>
    </citation>
    <scope>NUCLEOTIDE SEQUENCE [LARGE SCALE GENOMIC DNA]</scope>
    <source>
        <strain evidence="3">HyVt-185</strain>
        <strain evidence="4">HyVt-386</strain>
    </source>
</reference>
<feature type="domain" description="Glycosyl transferase family 1" evidence="1">
    <location>
        <begin position="217"/>
        <end position="390"/>
    </location>
</feature>
<evidence type="ECO:0000313" key="6">
    <source>
        <dbReference type="Proteomes" id="UP000185779"/>
    </source>
</evidence>
<dbReference type="PANTHER" id="PTHR45947:SF3">
    <property type="entry name" value="SULFOQUINOVOSYL TRANSFERASE SQD2"/>
    <property type="match status" value="1"/>
</dbReference>
<dbReference type="SUPFAM" id="SSF53756">
    <property type="entry name" value="UDP-Glycosyltransferase/glycogen phosphorylase"/>
    <property type="match status" value="1"/>
</dbReference>
<gene>
    <name evidence="3" type="ORF">ENG09_04295</name>
    <name evidence="4" type="ORF">ENI32_07840</name>
    <name evidence="5" type="ORF">SBU_001120</name>
</gene>
<evidence type="ECO:0000259" key="1">
    <source>
        <dbReference type="Pfam" id="PF00534"/>
    </source>
</evidence>
<dbReference type="InterPro" id="IPR028098">
    <property type="entry name" value="Glyco_trans_4-like_N"/>
</dbReference>
<keyword evidence="6" id="KW-1185">Reference proteome</keyword>
<keyword evidence="5" id="KW-0808">Transferase</keyword>